<evidence type="ECO:0000313" key="2">
    <source>
        <dbReference type="Proteomes" id="UP001500929"/>
    </source>
</evidence>
<organism evidence="1 2">
    <name type="scientific">Herbiconiux moechotypicola</name>
    <dbReference type="NCBI Taxonomy" id="637393"/>
    <lineage>
        <taxon>Bacteria</taxon>
        <taxon>Bacillati</taxon>
        <taxon>Actinomycetota</taxon>
        <taxon>Actinomycetes</taxon>
        <taxon>Micrococcales</taxon>
        <taxon>Microbacteriaceae</taxon>
        <taxon>Herbiconiux</taxon>
    </lineage>
</organism>
<proteinExistence type="predicted"/>
<accession>A0ABP5QDD1</accession>
<dbReference type="Proteomes" id="UP001500929">
    <property type="component" value="Unassembled WGS sequence"/>
</dbReference>
<name>A0ABP5QDD1_9MICO</name>
<protein>
    <submittedName>
        <fullName evidence="1">Uncharacterized protein</fullName>
    </submittedName>
</protein>
<sequence>MSVVHRTVPDMTTVHAHPGLRRVRDGYWRVVAPSGILLGYVEELPSADGPRFSAGRLLPRTTRVVPVGEFSSALDAVECLR</sequence>
<reference evidence="2" key="1">
    <citation type="journal article" date="2019" name="Int. J. Syst. Evol. Microbiol.">
        <title>The Global Catalogue of Microorganisms (GCM) 10K type strain sequencing project: providing services to taxonomists for standard genome sequencing and annotation.</title>
        <authorList>
            <consortium name="The Broad Institute Genomics Platform"/>
            <consortium name="The Broad Institute Genome Sequencing Center for Infectious Disease"/>
            <person name="Wu L."/>
            <person name="Ma J."/>
        </authorList>
    </citation>
    <scope>NUCLEOTIDE SEQUENCE [LARGE SCALE GENOMIC DNA]</scope>
    <source>
        <strain evidence="2">JCM 16117</strain>
    </source>
</reference>
<dbReference type="EMBL" id="BAAAQY010000004">
    <property type="protein sequence ID" value="GAA2232503.1"/>
    <property type="molecule type" value="Genomic_DNA"/>
</dbReference>
<gene>
    <name evidence="1" type="ORF">GCM10009851_16980</name>
</gene>
<comment type="caution">
    <text evidence="1">The sequence shown here is derived from an EMBL/GenBank/DDBJ whole genome shotgun (WGS) entry which is preliminary data.</text>
</comment>
<evidence type="ECO:0000313" key="1">
    <source>
        <dbReference type="EMBL" id="GAA2232503.1"/>
    </source>
</evidence>
<keyword evidence="2" id="KW-1185">Reference proteome</keyword>